<keyword evidence="5 7" id="KW-0413">Isomerase</keyword>
<keyword evidence="15" id="KW-1185">Reference proteome</keyword>
<evidence type="ECO:0000313" key="15">
    <source>
        <dbReference type="Proteomes" id="UP000366051"/>
    </source>
</evidence>
<dbReference type="EMBL" id="CP045875">
    <property type="protein sequence ID" value="QGG46421.1"/>
    <property type="molecule type" value="Genomic_DNA"/>
</dbReference>
<evidence type="ECO:0000256" key="2">
    <source>
        <dbReference type="ARBA" id="ARBA00022553"/>
    </source>
</evidence>
<evidence type="ECO:0000256" key="7">
    <source>
        <dbReference type="HAMAP-Rule" id="MF_01554"/>
    </source>
</evidence>
<feature type="domain" description="Alpha-D-phosphohexomutase alpha/beta/alpha" evidence="11">
    <location>
        <begin position="4"/>
        <end position="131"/>
    </location>
</feature>
<dbReference type="GO" id="GO:0000287">
    <property type="term" value="F:magnesium ion binding"/>
    <property type="evidence" value="ECO:0007669"/>
    <property type="project" value="UniProtKB-UniRule"/>
</dbReference>
<feature type="active site" description="Phosphoserine intermediate" evidence="7">
    <location>
        <position position="101"/>
    </location>
</feature>
<dbReference type="CDD" id="cd05802">
    <property type="entry name" value="GlmM"/>
    <property type="match status" value="1"/>
</dbReference>
<feature type="binding site" evidence="7">
    <location>
        <position position="244"/>
    </location>
    <ligand>
        <name>Mg(2+)</name>
        <dbReference type="ChEBI" id="CHEBI:18420"/>
    </ligand>
</feature>
<dbReference type="InterPro" id="IPR005845">
    <property type="entry name" value="A-D-PHexomutase_a/b/a-II"/>
</dbReference>
<evidence type="ECO:0000256" key="8">
    <source>
        <dbReference type="RuleBase" id="RU004326"/>
    </source>
</evidence>
<feature type="binding site" description="via phosphate group" evidence="7">
    <location>
        <position position="101"/>
    </location>
    <ligand>
        <name>Mg(2+)</name>
        <dbReference type="ChEBI" id="CHEBI:18420"/>
    </ligand>
</feature>
<evidence type="ECO:0000313" key="14">
    <source>
        <dbReference type="EMBL" id="QGG46421.1"/>
    </source>
</evidence>
<dbReference type="InterPro" id="IPR005843">
    <property type="entry name" value="A-D-PHexomutase_C"/>
</dbReference>
<keyword evidence="2 7" id="KW-0597">Phosphoprotein</keyword>
<dbReference type="InterPro" id="IPR005846">
    <property type="entry name" value="A-D-PHexomutase_a/b/a-III"/>
</dbReference>
<dbReference type="AlphaFoldDB" id="A0A5Q2MX90"/>
<dbReference type="Pfam" id="PF02880">
    <property type="entry name" value="PGM_PMM_III"/>
    <property type="match status" value="1"/>
</dbReference>
<dbReference type="GO" id="GO:0005829">
    <property type="term" value="C:cytosol"/>
    <property type="evidence" value="ECO:0007669"/>
    <property type="project" value="TreeGrafter"/>
</dbReference>
<dbReference type="SUPFAM" id="SSF53738">
    <property type="entry name" value="Phosphoglucomutase, first 3 domains"/>
    <property type="match status" value="3"/>
</dbReference>
<evidence type="ECO:0000259" key="12">
    <source>
        <dbReference type="Pfam" id="PF02879"/>
    </source>
</evidence>
<dbReference type="NCBIfam" id="TIGR01455">
    <property type="entry name" value="glmM"/>
    <property type="match status" value="1"/>
</dbReference>
<evidence type="ECO:0000259" key="13">
    <source>
        <dbReference type="Pfam" id="PF02880"/>
    </source>
</evidence>
<dbReference type="SUPFAM" id="SSF55957">
    <property type="entry name" value="Phosphoglucomutase, C-terminal domain"/>
    <property type="match status" value="1"/>
</dbReference>
<evidence type="ECO:0000256" key="6">
    <source>
        <dbReference type="ARBA" id="ARBA00050364"/>
    </source>
</evidence>
<dbReference type="InterPro" id="IPR016066">
    <property type="entry name" value="A-D-PHexomutase_CS"/>
</dbReference>
<dbReference type="Gene3D" id="3.30.310.50">
    <property type="entry name" value="Alpha-D-phosphohexomutase, C-terminal domain"/>
    <property type="match status" value="1"/>
</dbReference>
<dbReference type="EC" id="5.4.2.10" evidence="7 9"/>
<reference evidence="15" key="1">
    <citation type="submission" date="2019-11" db="EMBL/GenBank/DDBJ databases">
        <title>Genome sequence of Heliorestis convoluta strain HH, an alkaliphilic and minimalistic phototrophic bacterium from a soda lake in Egypt.</title>
        <authorList>
            <person name="Dewey E.D."/>
            <person name="Stokes L.M."/>
            <person name="Burchell B.M."/>
            <person name="Shaffer K.N."/>
            <person name="Huntington A.M."/>
            <person name="Baker J.M."/>
            <person name="Nadendla S."/>
            <person name="Giglio M.G."/>
            <person name="Touchman J.W."/>
            <person name="Blankenship R.E."/>
            <person name="Madigan M.T."/>
            <person name="Sattley W.M."/>
        </authorList>
    </citation>
    <scope>NUCLEOTIDE SEQUENCE [LARGE SCALE GENOMIC DNA]</scope>
    <source>
        <strain evidence="15">HH</strain>
    </source>
</reference>
<evidence type="ECO:0000256" key="5">
    <source>
        <dbReference type="ARBA" id="ARBA00023235"/>
    </source>
</evidence>
<dbReference type="Pfam" id="PF00408">
    <property type="entry name" value="PGM_PMM_IV"/>
    <property type="match status" value="1"/>
</dbReference>
<comment type="function">
    <text evidence="7 9">Catalyzes the conversion of glucosamine-6-phosphate to glucosamine-1-phosphate.</text>
</comment>
<dbReference type="RefSeq" id="WP_153723998.1">
    <property type="nucleotide sequence ID" value="NZ_CP045875.1"/>
</dbReference>
<dbReference type="InterPro" id="IPR005844">
    <property type="entry name" value="A-D-PHexomutase_a/b/a-I"/>
</dbReference>
<keyword evidence="3 7" id="KW-0479">Metal-binding</keyword>
<dbReference type="InterPro" id="IPR036900">
    <property type="entry name" value="A-D-PHexomutase_C_sf"/>
</dbReference>
<dbReference type="PRINTS" id="PR00509">
    <property type="entry name" value="PGMPMM"/>
</dbReference>
<dbReference type="HAMAP" id="MF_01554_B">
    <property type="entry name" value="GlmM_B"/>
    <property type="match status" value="1"/>
</dbReference>
<dbReference type="OrthoDB" id="9806956at2"/>
<dbReference type="KEGG" id="hcv:FTV88_0242"/>
<gene>
    <name evidence="7 14" type="primary">glmM</name>
    <name evidence="14" type="ORF">FTV88_0242</name>
</gene>
<evidence type="ECO:0000256" key="4">
    <source>
        <dbReference type="ARBA" id="ARBA00022842"/>
    </source>
</evidence>
<evidence type="ECO:0000259" key="11">
    <source>
        <dbReference type="Pfam" id="PF02878"/>
    </source>
</evidence>
<dbReference type="Proteomes" id="UP000366051">
    <property type="component" value="Chromosome"/>
</dbReference>
<dbReference type="PROSITE" id="PS00710">
    <property type="entry name" value="PGM_PMM"/>
    <property type="match status" value="1"/>
</dbReference>
<feature type="domain" description="Alpha-D-phosphohexomutase alpha/beta/alpha" evidence="12">
    <location>
        <begin position="160"/>
        <end position="255"/>
    </location>
</feature>
<feature type="domain" description="Alpha-D-phosphohexomutase alpha/beta/alpha" evidence="13">
    <location>
        <begin position="259"/>
        <end position="368"/>
    </location>
</feature>
<dbReference type="GO" id="GO:0005975">
    <property type="term" value="P:carbohydrate metabolic process"/>
    <property type="evidence" value="ECO:0007669"/>
    <property type="project" value="InterPro"/>
</dbReference>
<comment type="PTM">
    <text evidence="7">Activated by phosphorylation.</text>
</comment>
<comment type="cofactor">
    <cofactor evidence="7">
        <name>Mg(2+)</name>
        <dbReference type="ChEBI" id="CHEBI:18420"/>
    </cofactor>
    <text evidence="7">Binds 1 Mg(2+) ion per subunit.</text>
</comment>
<dbReference type="InterPro" id="IPR006352">
    <property type="entry name" value="GlmM_bact"/>
</dbReference>
<organism evidence="14 15">
    <name type="scientific">Heliorestis convoluta</name>
    <dbReference type="NCBI Taxonomy" id="356322"/>
    <lineage>
        <taxon>Bacteria</taxon>
        <taxon>Bacillati</taxon>
        <taxon>Bacillota</taxon>
        <taxon>Clostridia</taxon>
        <taxon>Eubacteriales</taxon>
        <taxon>Heliobacteriaceae</taxon>
        <taxon>Heliorestis</taxon>
    </lineage>
</organism>
<dbReference type="InterPro" id="IPR016055">
    <property type="entry name" value="A-D-PHexomutase_a/b/a-I/II/III"/>
</dbReference>
<dbReference type="Gene3D" id="3.40.120.10">
    <property type="entry name" value="Alpha-D-Glucose-1,6-Bisphosphate, subunit A, domain 3"/>
    <property type="match status" value="3"/>
</dbReference>
<dbReference type="FunFam" id="3.40.120.10:FF:000001">
    <property type="entry name" value="Phosphoglucosamine mutase"/>
    <property type="match status" value="1"/>
</dbReference>
<dbReference type="Pfam" id="PF02879">
    <property type="entry name" value="PGM_PMM_II"/>
    <property type="match status" value="1"/>
</dbReference>
<protein>
    <recommendedName>
        <fullName evidence="7 9">Phosphoglucosamine mutase</fullName>
        <ecNumber evidence="7 9">5.4.2.10</ecNumber>
    </recommendedName>
</protein>
<dbReference type="PANTHER" id="PTHR42946">
    <property type="entry name" value="PHOSPHOHEXOSE MUTASE"/>
    <property type="match status" value="1"/>
</dbReference>
<comment type="catalytic activity">
    <reaction evidence="6 7 9">
        <text>alpha-D-glucosamine 1-phosphate = D-glucosamine 6-phosphate</text>
        <dbReference type="Rhea" id="RHEA:23424"/>
        <dbReference type="ChEBI" id="CHEBI:58516"/>
        <dbReference type="ChEBI" id="CHEBI:58725"/>
        <dbReference type="EC" id="5.4.2.10"/>
    </reaction>
</comment>
<keyword evidence="4 7" id="KW-0460">Magnesium</keyword>
<evidence type="ECO:0000256" key="9">
    <source>
        <dbReference type="RuleBase" id="RU004327"/>
    </source>
</evidence>
<dbReference type="GO" id="GO:0004615">
    <property type="term" value="F:phosphomannomutase activity"/>
    <property type="evidence" value="ECO:0007669"/>
    <property type="project" value="TreeGrafter"/>
</dbReference>
<dbReference type="Pfam" id="PF02878">
    <property type="entry name" value="PGM_PMM_I"/>
    <property type="match status" value="1"/>
</dbReference>
<evidence type="ECO:0000256" key="3">
    <source>
        <dbReference type="ARBA" id="ARBA00022723"/>
    </source>
</evidence>
<dbReference type="GO" id="GO:0008966">
    <property type="term" value="F:phosphoglucosamine mutase activity"/>
    <property type="evidence" value="ECO:0007669"/>
    <property type="project" value="UniProtKB-UniRule"/>
</dbReference>
<accession>A0A5Q2MX90</accession>
<proteinExistence type="inferred from homology"/>
<dbReference type="GO" id="GO:0009252">
    <property type="term" value="P:peptidoglycan biosynthetic process"/>
    <property type="evidence" value="ECO:0007669"/>
    <property type="project" value="TreeGrafter"/>
</dbReference>
<evidence type="ECO:0000256" key="1">
    <source>
        <dbReference type="ARBA" id="ARBA00010231"/>
    </source>
</evidence>
<feature type="binding site" evidence="7">
    <location>
        <position position="242"/>
    </location>
    <ligand>
        <name>Mg(2+)</name>
        <dbReference type="ChEBI" id="CHEBI:18420"/>
    </ligand>
</feature>
<dbReference type="FunFam" id="3.30.310.50:FF:000001">
    <property type="entry name" value="Phosphoglucosamine mutase"/>
    <property type="match status" value="1"/>
</dbReference>
<feature type="modified residue" description="Phosphoserine" evidence="7">
    <location>
        <position position="101"/>
    </location>
</feature>
<sequence>MVKRLFGTDGVRGVANQELTPELAFRLGRSGAYVLGRDIEKPKIVIGKDTRISGDMLEAALIAGITSVGADVLKVGVLPTPGIAFLTRQLGATAGVVISASHNPVEDNGIKFIGGNGYKLSDALEEEIEQLCGPHSTSDLPAPTGTAIGRVYEVADAAQQYSDFLQSTIQSDLAGLKVVLDGANGAASQIAPKVLQELGAEVITLHCQPDGTNINKACGSTHPEDLCQAVVKEKAHVGLAYDGDADRLIAVDEKGQIVDGDQIMVTCALHMKEKNELVKNMVALTVMSNLGLHIALKKAGIEIVETKVGDRYVLEALREKGAIFGGEQSGHILFLQHNTTGDGILTGLQLLAVMKERGLPLSTLAGQMNKLPQLLVNVRVKDKSCMDNETVQNAIAKGQKTLEGRGRILVRPSGTEPLIRVMGEGPDQEELTAIVEEIADVFRSYC</sequence>
<dbReference type="GO" id="GO:0006048">
    <property type="term" value="P:UDP-N-acetylglucosamine biosynthetic process"/>
    <property type="evidence" value="ECO:0007669"/>
    <property type="project" value="TreeGrafter"/>
</dbReference>
<dbReference type="NCBIfam" id="NF008139">
    <property type="entry name" value="PRK10887.1"/>
    <property type="match status" value="1"/>
</dbReference>
<feature type="binding site" evidence="7">
    <location>
        <position position="246"/>
    </location>
    <ligand>
        <name>Mg(2+)</name>
        <dbReference type="ChEBI" id="CHEBI:18420"/>
    </ligand>
</feature>
<dbReference type="FunFam" id="3.40.120.10:FF:000003">
    <property type="entry name" value="Phosphoglucosamine mutase"/>
    <property type="match status" value="1"/>
</dbReference>
<evidence type="ECO:0000259" key="10">
    <source>
        <dbReference type="Pfam" id="PF00408"/>
    </source>
</evidence>
<dbReference type="PANTHER" id="PTHR42946:SF1">
    <property type="entry name" value="PHOSPHOGLUCOMUTASE (ALPHA-D-GLUCOSE-1,6-BISPHOSPHATE-DEPENDENT)"/>
    <property type="match status" value="1"/>
</dbReference>
<comment type="similarity">
    <text evidence="1 7 8">Belongs to the phosphohexose mutase family.</text>
</comment>
<dbReference type="InterPro" id="IPR005841">
    <property type="entry name" value="Alpha-D-phosphohexomutase_SF"/>
</dbReference>
<name>A0A5Q2MX90_9FIRM</name>
<feature type="domain" description="Alpha-D-phosphohexomutase C-terminal" evidence="10">
    <location>
        <begin position="375"/>
        <end position="440"/>
    </location>
</feature>
<dbReference type="InterPro" id="IPR050060">
    <property type="entry name" value="Phosphoglucosamine_mutase"/>
</dbReference>